<evidence type="ECO:0000256" key="3">
    <source>
        <dbReference type="ARBA" id="ARBA00023004"/>
    </source>
</evidence>
<keyword evidence="1 4" id="KW-0349">Heme</keyword>
<dbReference type="PROSITE" id="PS51007">
    <property type="entry name" value="CYTC"/>
    <property type="match status" value="1"/>
</dbReference>
<dbReference type="PANTHER" id="PTHR35889">
    <property type="entry name" value="CYCLOINULO-OLIGOSACCHARIDE FRUCTANOTRANSFERASE-RELATED"/>
    <property type="match status" value="1"/>
</dbReference>
<comment type="caution">
    <text evidence="6">The sequence shown here is derived from an EMBL/GenBank/DDBJ whole genome shotgun (WGS) entry which is preliminary data.</text>
</comment>
<reference evidence="6 7" key="1">
    <citation type="journal article" date="2020" name="Syst. Appl. Microbiol.">
        <title>Alienimonas chondri sp. nov., a novel planctomycete isolated from the biofilm of the red alga Chondrus crispus.</title>
        <authorList>
            <person name="Vitorino I."/>
            <person name="Albuquerque L."/>
            <person name="Wiegand S."/>
            <person name="Kallscheuer N."/>
            <person name="da Costa M.S."/>
            <person name="Lobo-da-Cunha A."/>
            <person name="Jogler C."/>
            <person name="Lage O.M."/>
        </authorList>
    </citation>
    <scope>NUCLEOTIDE SEQUENCE [LARGE SCALE GENOMIC DNA]</scope>
    <source>
        <strain evidence="6 7">LzC2</strain>
    </source>
</reference>
<dbReference type="Pfam" id="PF07583">
    <property type="entry name" value="PSCyt2"/>
    <property type="match status" value="1"/>
</dbReference>
<dbReference type="InterPro" id="IPR011429">
    <property type="entry name" value="Cyt_c_Planctomycete-type"/>
</dbReference>
<dbReference type="InterPro" id="IPR022655">
    <property type="entry name" value="DUF1553"/>
</dbReference>
<dbReference type="Proteomes" id="UP000609651">
    <property type="component" value="Unassembled WGS sequence"/>
</dbReference>
<evidence type="ECO:0000313" key="7">
    <source>
        <dbReference type="Proteomes" id="UP000609651"/>
    </source>
</evidence>
<dbReference type="Pfam" id="PF07635">
    <property type="entry name" value="PSCyt1"/>
    <property type="match status" value="1"/>
</dbReference>
<proteinExistence type="predicted"/>
<keyword evidence="7" id="KW-1185">Reference proteome</keyword>
<dbReference type="InterPro" id="IPR036909">
    <property type="entry name" value="Cyt_c-like_dom_sf"/>
</dbReference>
<protein>
    <recommendedName>
        <fullName evidence="5">Cytochrome c domain-containing protein</fullName>
    </recommendedName>
</protein>
<organism evidence="6 7">
    <name type="scientific">Alienimonas chondri</name>
    <dbReference type="NCBI Taxonomy" id="2681879"/>
    <lineage>
        <taxon>Bacteria</taxon>
        <taxon>Pseudomonadati</taxon>
        <taxon>Planctomycetota</taxon>
        <taxon>Planctomycetia</taxon>
        <taxon>Planctomycetales</taxon>
        <taxon>Planctomycetaceae</taxon>
        <taxon>Alienimonas</taxon>
    </lineage>
</organism>
<evidence type="ECO:0000256" key="1">
    <source>
        <dbReference type="ARBA" id="ARBA00022617"/>
    </source>
</evidence>
<dbReference type="Pfam" id="PF07587">
    <property type="entry name" value="PSD1"/>
    <property type="match status" value="1"/>
</dbReference>
<accession>A0ABX1VAG0</accession>
<dbReference type="EMBL" id="WTPX01000008">
    <property type="protein sequence ID" value="NNJ24426.1"/>
    <property type="molecule type" value="Genomic_DNA"/>
</dbReference>
<gene>
    <name evidence="6" type="ORF">LzC2_04830</name>
</gene>
<feature type="domain" description="Cytochrome c" evidence="5">
    <location>
        <begin position="18"/>
        <end position="119"/>
    </location>
</feature>
<dbReference type="Gene3D" id="1.10.760.10">
    <property type="entry name" value="Cytochrome c-like domain"/>
    <property type="match status" value="1"/>
</dbReference>
<name>A0ABX1VAG0_9PLAN</name>
<evidence type="ECO:0000256" key="4">
    <source>
        <dbReference type="PROSITE-ProRule" id="PRU00433"/>
    </source>
</evidence>
<evidence type="ECO:0000313" key="6">
    <source>
        <dbReference type="EMBL" id="NNJ24426.1"/>
    </source>
</evidence>
<dbReference type="InterPro" id="IPR011444">
    <property type="entry name" value="DUF1549"/>
</dbReference>
<dbReference type="InterPro" id="IPR009056">
    <property type="entry name" value="Cyt_c-like_dom"/>
</dbReference>
<keyword evidence="2 4" id="KW-0479">Metal-binding</keyword>
<evidence type="ECO:0000256" key="2">
    <source>
        <dbReference type="ARBA" id="ARBA00022723"/>
    </source>
</evidence>
<dbReference type="SUPFAM" id="SSF46626">
    <property type="entry name" value="Cytochrome c"/>
    <property type="match status" value="1"/>
</dbReference>
<evidence type="ECO:0000259" key="5">
    <source>
        <dbReference type="PROSITE" id="PS51007"/>
    </source>
</evidence>
<sequence length="927" mass="100979">MSLLGWSGAAAAANGEPGQWTNGQRLFALQVQPVFAAKCVACHGDDPADLGGAFDLSSRAGLLTGGESGDPAIVPGDHGAGSLYDLLKWEDGYGMPPKETDALTEAQRWAVRDWIDAGAPWPDAATVEAIREAHAPGVTVPTSGGLSKDWTERRYDPADLWAYQPIDDPPIPPTPEGFAAPADSADAFLNASLSEAGLAPAPRADRRTLIRRATFDLTGLPPTPEEITAFLTDDRDDRAAFAAVVDRLLASPHFGERFASNWLDVVRYADSAGFANDFERPNAWRYRDYVVRSFNDDKPFDRFLTEQIAGDELVDSGRLEANSPEGIDALLAVGFLRMGPWEHTGMSVAKITRQQFLDDVTDTVGQTFLAQPLQCAKCHDHKFDPIPTRDYYAIQAAFATTQFADRPVPFHPEEAAEFAGEPEYLRQRLEEARAIQRRIAAKKEAAKKWYADRGLKYGNLNQKREEGAPPEEIAPEELELTVAEYGLERVAKKMLQRHGWELDRYKPMAFSVYSGASPPMKPVFAAMPLPKDRTKGTIAASAILTGGDPFSPGTPVEPGVLSAALLSVSPESEDPVPADVTGRRTALAGWLTDPANPLPARVYANRVWQWLFGRGLAANANNFGGGGATPSHPELLDHLATRLVRGEWKTKPLVRALMLSDAYARASLHPDPAAVAEADPTGSLLAAARPRRLTAEELRDAMLAFTGELNPAIGGAPVRPEIEPEVALQPRQIMGSFAPAWQPNPSPDQRHRRTLYTLKLRGLRDPLLETFNAPAPDAPCEMRETSTIAPQALALMNGRSTYLRALAAADAVLATDPDADEAAVESLFRRAFGRPATDAEREACVSHWHAMTTRHASLHFDPVRPPTEVVRIAVEENTGERFSYVEKLEQAADFEPDLGPDEADARTRGLAEVALVLLNANEFLYVE</sequence>
<dbReference type="PANTHER" id="PTHR35889:SF3">
    <property type="entry name" value="F-BOX DOMAIN-CONTAINING PROTEIN"/>
    <property type="match status" value="1"/>
</dbReference>
<keyword evidence="3 4" id="KW-0408">Iron</keyword>